<feature type="region of interest" description="Disordered" evidence="1">
    <location>
        <begin position="35"/>
        <end position="54"/>
    </location>
</feature>
<keyword evidence="3" id="KW-1185">Reference proteome</keyword>
<gene>
    <name evidence="2" type="ORF">CU098_004525</name>
</gene>
<dbReference type="OrthoDB" id="2341409at2759"/>
<name>A0A367IKM9_RHIST</name>
<accession>A0A367IKM9</accession>
<dbReference type="Proteomes" id="UP000253551">
    <property type="component" value="Unassembled WGS sequence"/>
</dbReference>
<evidence type="ECO:0000313" key="2">
    <source>
        <dbReference type="EMBL" id="RCH78220.1"/>
    </source>
</evidence>
<organism evidence="2 3">
    <name type="scientific">Rhizopus stolonifer</name>
    <name type="common">Rhizopus nigricans</name>
    <dbReference type="NCBI Taxonomy" id="4846"/>
    <lineage>
        <taxon>Eukaryota</taxon>
        <taxon>Fungi</taxon>
        <taxon>Fungi incertae sedis</taxon>
        <taxon>Mucoromycota</taxon>
        <taxon>Mucoromycotina</taxon>
        <taxon>Mucoromycetes</taxon>
        <taxon>Mucorales</taxon>
        <taxon>Mucorineae</taxon>
        <taxon>Rhizopodaceae</taxon>
        <taxon>Rhizopus</taxon>
    </lineage>
</organism>
<comment type="caution">
    <text evidence="2">The sequence shown here is derived from an EMBL/GenBank/DDBJ whole genome shotgun (WGS) entry which is preliminary data.</text>
</comment>
<reference evidence="2 3" key="1">
    <citation type="journal article" date="2018" name="G3 (Bethesda)">
        <title>Phylogenetic and Phylogenomic Definition of Rhizopus Species.</title>
        <authorList>
            <person name="Gryganskyi A.P."/>
            <person name="Golan J."/>
            <person name="Dolatabadi S."/>
            <person name="Mondo S."/>
            <person name="Robb S."/>
            <person name="Idnurm A."/>
            <person name="Muszewska A."/>
            <person name="Steczkiewicz K."/>
            <person name="Masonjones S."/>
            <person name="Liao H.L."/>
            <person name="Gajdeczka M.T."/>
            <person name="Anike F."/>
            <person name="Vuek A."/>
            <person name="Anishchenko I.M."/>
            <person name="Voigt K."/>
            <person name="de Hoog G.S."/>
            <person name="Smith M.E."/>
            <person name="Heitman J."/>
            <person name="Vilgalys R."/>
            <person name="Stajich J.E."/>
        </authorList>
    </citation>
    <scope>NUCLEOTIDE SEQUENCE [LARGE SCALE GENOMIC DNA]</scope>
    <source>
        <strain evidence="2 3">LSU 92-RS-03</strain>
    </source>
</reference>
<dbReference type="EMBL" id="PJQM01007414">
    <property type="protein sequence ID" value="RCH78220.1"/>
    <property type="molecule type" value="Genomic_DNA"/>
</dbReference>
<evidence type="ECO:0000313" key="3">
    <source>
        <dbReference type="Proteomes" id="UP000253551"/>
    </source>
</evidence>
<feature type="region of interest" description="Disordered" evidence="1">
    <location>
        <begin position="108"/>
        <end position="132"/>
    </location>
</feature>
<protein>
    <submittedName>
        <fullName evidence="2">Uncharacterized protein</fullName>
    </submittedName>
</protein>
<evidence type="ECO:0000256" key="1">
    <source>
        <dbReference type="SAM" id="MobiDB-lite"/>
    </source>
</evidence>
<dbReference type="STRING" id="4846.A0A367IKM9"/>
<dbReference type="AlphaFoldDB" id="A0A367IKM9"/>
<proteinExistence type="predicted"/>
<sequence>METPATPPYETKKYDSYSINEPYATMLSPPEFTMDWRPRKKSVPHRSPTDQGHDKSIAFQLDSDMVPKILYGTSLLWPLRQRVLKARSFKRVKPVKIQIPRPVQWSSPHLVSPKPTVRRKSSHSGRPSRIKGPCQACRETSDGCMRKAFHWPFPTDTEFNDKGKPFVYLCNKCGLRYNKSGGCVCRHCRWVLCKEEKRKAMQLIDSMRRFKPDGKIDPEDKIETFVCNPKYWPCGHTWKVGWILQSQNVEGDEDSLSDGTL</sequence>
<feature type="compositionally biased region" description="Basic residues" evidence="1">
    <location>
        <begin position="116"/>
        <end position="129"/>
    </location>
</feature>